<proteinExistence type="predicted"/>
<sequence>MSWWTRGVVAFAAVTVLAGCSGGPPEIHAADMSEEDAAACRDFVAALPDTLAGQESVEVDGDTEYGAAWGDPAIVLTCGVEEPREFSDTSTCIAVKKTGWFVPDDVFEDMFEGDDTTDVPMTEMNYRPRIHVELPGEYRPDGFPNTAGALADLIEADLEKVGTCL</sequence>
<dbReference type="RefSeq" id="WP_345172240.1">
    <property type="nucleotide sequence ID" value="NZ_BAABFQ010000003.1"/>
</dbReference>
<gene>
    <name evidence="1" type="ORF">ACFPKY_09205</name>
</gene>
<dbReference type="Proteomes" id="UP001595956">
    <property type="component" value="Unassembled WGS sequence"/>
</dbReference>
<dbReference type="InterPro" id="IPR021903">
    <property type="entry name" value="DUF3515"/>
</dbReference>
<protein>
    <submittedName>
        <fullName evidence="1">DUF3515 domain-containing protein</fullName>
    </submittedName>
</protein>
<dbReference type="PROSITE" id="PS51257">
    <property type="entry name" value="PROKAR_LIPOPROTEIN"/>
    <property type="match status" value="1"/>
</dbReference>
<accession>A0ABW0MZI3</accession>
<evidence type="ECO:0000313" key="1">
    <source>
        <dbReference type="EMBL" id="MFC5493279.1"/>
    </source>
</evidence>
<organism evidence="1 2">
    <name type="scientific">Nocardioides caricicola</name>
    <dbReference type="NCBI Taxonomy" id="634770"/>
    <lineage>
        <taxon>Bacteria</taxon>
        <taxon>Bacillati</taxon>
        <taxon>Actinomycetota</taxon>
        <taxon>Actinomycetes</taxon>
        <taxon>Propionibacteriales</taxon>
        <taxon>Nocardioidaceae</taxon>
        <taxon>Nocardioides</taxon>
    </lineage>
</organism>
<dbReference type="EMBL" id="JBHSMD010000002">
    <property type="protein sequence ID" value="MFC5493279.1"/>
    <property type="molecule type" value="Genomic_DNA"/>
</dbReference>
<name>A0ABW0MZI3_9ACTN</name>
<evidence type="ECO:0000313" key="2">
    <source>
        <dbReference type="Proteomes" id="UP001595956"/>
    </source>
</evidence>
<dbReference type="Pfam" id="PF12028">
    <property type="entry name" value="DUF3515"/>
    <property type="match status" value="1"/>
</dbReference>
<reference evidence="2" key="1">
    <citation type="journal article" date="2019" name="Int. J. Syst. Evol. Microbiol.">
        <title>The Global Catalogue of Microorganisms (GCM) 10K type strain sequencing project: providing services to taxonomists for standard genome sequencing and annotation.</title>
        <authorList>
            <consortium name="The Broad Institute Genomics Platform"/>
            <consortium name="The Broad Institute Genome Sequencing Center for Infectious Disease"/>
            <person name="Wu L."/>
            <person name="Ma J."/>
        </authorList>
    </citation>
    <scope>NUCLEOTIDE SEQUENCE [LARGE SCALE GENOMIC DNA]</scope>
    <source>
        <strain evidence="2">KACC 13778</strain>
    </source>
</reference>
<keyword evidence="2" id="KW-1185">Reference proteome</keyword>
<comment type="caution">
    <text evidence="1">The sequence shown here is derived from an EMBL/GenBank/DDBJ whole genome shotgun (WGS) entry which is preliminary data.</text>
</comment>